<gene>
    <name evidence="1" type="ORF">HJC23_013167</name>
</gene>
<protein>
    <recommendedName>
        <fullName evidence="3">dCTP pyrophosphatase 1</fullName>
    </recommendedName>
</protein>
<proteinExistence type="predicted"/>
<dbReference type="AlphaFoldDB" id="A0ABD3QNB9"/>
<evidence type="ECO:0008006" key="3">
    <source>
        <dbReference type="Google" id="ProtNLM"/>
    </source>
</evidence>
<dbReference type="CDD" id="cd11537">
    <property type="entry name" value="NTP-PPase_RS21-C6_like"/>
    <property type="match status" value="1"/>
</dbReference>
<name>A0ABD3QNB9_9STRA</name>
<dbReference type="InterPro" id="IPR025984">
    <property type="entry name" value="DCTPP"/>
</dbReference>
<keyword evidence="2" id="KW-1185">Reference proteome</keyword>
<dbReference type="SUPFAM" id="SSF101386">
    <property type="entry name" value="all-alpha NTP pyrophosphatases"/>
    <property type="match status" value="2"/>
</dbReference>
<reference evidence="1 2" key="1">
    <citation type="journal article" date="2020" name="G3 (Bethesda)">
        <title>Improved Reference Genome for Cyclotella cryptica CCMP332, a Model for Cell Wall Morphogenesis, Salinity Adaptation, and Lipid Production in Diatoms (Bacillariophyta).</title>
        <authorList>
            <person name="Roberts W.R."/>
            <person name="Downey K.M."/>
            <person name="Ruck E.C."/>
            <person name="Traller J.C."/>
            <person name="Alverson A.J."/>
        </authorList>
    </citation>
    <scope>NUCLEOTIDE SEQUENCE [LARGE SCALE GENOMIC DNA]</scope>
    <source>
        <strain evidence="1 2">CCMP332</strain>
    </source>
</reference>
<evidence type="ECO:0000313" key="2">
    <source>
        <dbReference type="Proteomes" id="UP001516023"/>
    </source>
</evidence>
<dbReference type="PANTHER" id="PTHR14552:SF21">
    <property type="entry name" value="DCTP PYROPHOSPHATASE 1"/>
    <property type="match status" value="1"/>
</dbReference>
<dbReference type="EMBL" id="JABMIG020000025">
    <property type="protein sequence ID" value="KAL3801662.1"/>
    <property type="molecule type" value="Genomic_DNA"/>
</dbReference>
<dbReference type="PANTHER" id="PTHR14552">
    <property type="match status" value="1"/>
</dbReference>
<accession>A0ABD3QNB9</accession>
<comment type="caution">
    <text evidence="1">The sequence shown here is derived from an EMBL/GenBank/DDBJ whole genome shotgun (WGS) entry which is preliminary data.</text>
</comment>
<organism evidence="1 2">
    <name type="scientific">Cyclotella cryptica</name>
    <dbReference type="NCBI Taxonomy" id="29204"/>
    <lineage>
        <taxon>Eukaryota</taxon>
        <taxon>Sar</taxon>
        <taxon>Stramenopiles</taxon>
        <taxon>Ochrophyta</taxon>
        <taxon>Bacillariophyta</taxon>
        <taxon>Coscinodiscophyceae</taxon>
        <taxon>Thalassiosirophycidae</taxon>
        <taxon>Stephanodiscales</taxon>
        <taxon>Stephanodiscaceae</taxon>
        <taxon>Cyclotella</taxon>
    </lineage>
</organism>
<sequence length="321" mass="35009">MGGYDELLRYHWAPLGTKARQFSPHSRPAMSDNTAPRIRFDAIQQCLSDAAASTAADLQCPPPRQHSCAIASARDEVFRLGSLVGKLCASFLAAPYDGSDDSKSSVGNNEEISKLLGEIFVQMFTLSGVCGIDLRLSILKKMELNGRKYPVELCKGKSGKYTKYSKHTGITKTEGQSTGDTNLNDISFESTISDDGETHNDDLGEEIDNTTTIEGVTLLLRQFATERLWNRYHTPRNIALALLGEVGELAELFQWSGDIITNVSANGAKVHSQLTGLLALGWTEEEVDKVGQEIADVSIYLMRLADVCGVSLGDISLKLMN</sequence>
<dbReference type="Gene3D" id="1.10.287.1080">
    <property type="entry name" value="MazG-like"/>
    <property type="match status" value="2"/>
</dbReference>
<dbReference type="Proteomes" id="UP001516023">
    <property type="component" value="Unassembled WGS sequence"/>
</dbReference>
<evidence type="ECO:0000313" key="1">
    <source>
        <dbReference type="EMBL" id="KAL3801662.1"/>
    </source>
</evidence>